<dbReference type="GO" id="GO:0000049">
    <property type="term" value="F:tRNA binding"/>
    <property type="evidence" value="ECO:0007669"/>
    <property type="project" value="UniProtKB-KW"/>
</dbReference>
<dbReference type="EMBL" id="FOXR01000041">
    <property type="protein sequence ID" value="SFQ41567.1"/>
    <property type="molecule type" value="Genomic_DNA"/>
</dbReference>
<evidence type="ECO:0000256" key="2">
    <source>
        <dbReference type="ARBA" id="ARBA00002790"/>
    </source>
</evidence>
<feature type="binding site" evidence="14">
    <location>
        <position position="70"/>
    </location>
    <ligand>
        <name>FMN</name>
        <dbReference type="ChEBI" id="CHEBI:58210"/>
    </ligand>
</feature>
<evidence type="ECO:0000256" key="10">
    <source>
        <dbReference type="ARBA" id="ARBA00048205"/>
    </source>
</evidence>
<keyword evidence="4 12" id="KW-0285">Flavoprotein</keyword>
<dbReference type="Proteomes" id="UP000198577">
    <property type="component" value="Unassembled WGS sequence"/>
</dbReference>
<dbReference type="CDD" id="cd02801">
    <property type="entry name" value="DUS_like_FMN"/>
    <property type="match status" value="1"/>
</dbReference>
<dbReference type="STRING" id="937334.SAMN05444406_1419"/>
<dbReference type="Pfam" id="PF01207">
    <property type="entry name" value="Dus"/>
    <property type="match status" value="1"/>
</dbReference>
<evidence type="ECO:0000256" key="8">
    <source>
        <dbReference type="ARBA" id="ARBA00022884"/>
    </source>
</evidence>
<evidence type="ECO:0000256" key="3">
    <source>
        <dbReference type="ARBA" id="ARBA00022555"/>
    </source>
</evidence>
<dbReference type="InterPro" id="IPR035587">
    <property type="entry name" value="DUS-like_FMN-bd"/>
</dbReference>
<dbReference type="NCBIfam" id="TIGR00737">
    <property type="entry name" value="nifR3_yhdG"/>
    <property type="match status" value="1"/>
</dbReference>
<evidence type="ECO:0000256" key="9">
    <source>
        <dbReference type="ARBA" id="ARBA00023002"/>
    </source>
</evidence>
<keyword evidence="7" id="KW-0521">NADP</keyword>
<dbReference type="AlphaFoldDB" id="A0A1I5YCE5"/>
<evidence type="ECO:0000256" key="6">
    <source>
        <dbReference type="ARBA" id="ARBA00022694"/>
    </source>
</evidence>
<dbReference type="Gene3D" id="3.20.20.70">
    <property type="entry name" value="Aldolase class I"/>
    <property type="match status" value="1"/>
</dbReference>
<dbReference type="RefSeq" id="WP_025748240.1">
    <property type="nucleotide sequence ID" value="NZ_FOXR01000041.1"/>
</dbReference>
<keyword evidence="3" id="KW-0820">tRNA-binding</keyword>
<reference evidence="16 17" key="1">
    <citation type="submission" date="2016-10" db="EMBL/GenBank/DDBJ databases">
        <authorList>
            <person name="de Groot N.N."/>
        </authorList>
    </citation>
    <scope>NUCLEOTIDE SEQUENCE [LARGE SCALE GENOMIC DNA]</scope>
    <source>
        <strain evidence="16 17">DSM 20678</strain>
    </source>
</reference>
<evidence type="ECO:0000256" key="5">
    <source>
        <dbReference type="ARBA" id="ARBA00022643"/>
    </source>
</evidence>
<keyword evidence="8" id="KW-0694">RNA-binding</keyword>
<evidence type="ECO:0000256" key="12">
    <source>
        <dbReference type="PIRNR" id="PIRNR006621"/>
    </source>
</evidence>
<dbReference type="SUPFAM" id="SSF51395">
    <property type="entry name" value="FMN-linked oxidoreductases"/>
    <property type="match status" value="1"/>
</dbReference>
<dbReference type="InterPro" id="IPR004652">
    <property type="entry name" value="DusB-like"/>
</dbReference>
<keyword evidence="9 12" id="KW-0560">Oxidoreductase</keyword>
<dbReference type="PANTHER" id="PTHR45846">
    <property type="entry name" value="TRNA-DIHYDROURIDINE(47) SYNTHASE [NAD(P)(+)]-LIKE"/>
    <property type="match status" value="1"/>
</dbReference>
<feature type="binding site" evidence="14">
    <location>
        <position position="139"/>
    </location>
    <ligand>
        <name>FMN</name>
        <dbReference type="ChEBI" id="CHEBI:58210"/>
    </ligand>
</feature>
<dbReference type="InterPro" id="IPR024036">
    <property type="entry name" value="tRNA-dHydroUridine_Synthase_C"/>
</dbReference>
<dbReference type="EC" id="1.3.1.-" evidence="12"/>
<dbReference type="PANTHER" id="PTHR45846:SF1">
    <property type="entry name" value="TRNA-DIHYDROURIDINE(47) SYNTHASE [NAD(P)(+)]-LIKE"/>
    <property type="match status" value="1"/>
</dbReference>
<comment type="cofactor">
    <cofactor evidence="1 12 14">
        <name>FMN</name>
        <dbReference type="ChEBI" id="CHEBI:58210"/>
    </cofactor>
</comment>
<evidence type="ECO:0000256" key="11">
    <source>
        <dbReference type="ARBA" id="ARBA00048802"/>
    </source>
</evidence>
<keyword evidence="6 12" id="KW-0819">tRNA processing</keyword>
<dbReference type="GO" id="GO:0050660">
    <property type="term" value="F:flavin adenine dinucleotide binding"/>
    <property type="evidence" value="ECO:0007669"/>
    <property type="project" value="InterPro"/>
</dbReference>
<dbReference type="Gene3D" id="1.10.1200.80">
    <property type="entry name" value="Putative flavin oxidoreducatase, domain 2"/>
    <property type="match status" value="1"/>
</dbReference>
<keyword evidence="5 12" id="KW-0288">FMN</keyword>
<evidence type="ECO:0000256" key="14">
    <source>
        <dbReference type="PIRSR" id="PIRSR006621-2"/>
    </source>
</evidence>
<gene>
    <name evidence="16" type="ORF">SAMN05444406_1419</name>
</gene>
<sequence length="324" mass="36053">MKIGTLSVPTNVFLAPMAGVTDMPFRLLCKQQGCGMVYTEMVSAKGLYYGDEKTWKLTEVHPDEHPVGVQIFGSDPDIMAEIARRLSQTDVDLIDINMGCPTPKIVKNGDGSALMRQPEKVYKIVKAVVEASDKPVTVKIRKGWDDESVNAVEIAQIIEEAGGCAVTVHGRTREQFYSGTADWDIIRKVKQAVSIPVIGNGDIFTPEDAKRMLDETGCDGVMVGRGAHGNPWIFKRIIHYLETGELLTPPTPRQKIEMALHHLDMMIQYKGEEVGIREMRKHISWYIKGLPNANRVKNVVNTLKDVKGIHELLKGYLLELEGSV</sequence>
<comment type="similarity">
    <text evidence="12">Belongs to the dus family.</text>
</comment>
<dbReference type="PROSITE" id="PS01136">
    <property type="entry name" value="UPF0034"/>
    <property type="match status" value="1"/>
</dbReference>
<accession>A0A1I5YCE5</accession>
<comment type="catalytic activity">
    <reaction evidence="11">
        <text>a 5,6-dihydrouridine in tRNA + NAD(+) = a uridine in tRNA + NADH + H(+)</text>
        <dbReference type="Rhea" id="RHEA:54452"/>
        <dbReference type="Rhea" id="RHEA-COMP:13339"/>
        <dbReference type="Rhea" id="RHEA-COMP:13887"/>
        <dbReference type="ChEBI" id="CHEBI:15378"/>
        <dbReference type="ChEBI" id="CHEBI:57540"/>
        <dbReference type="ChEBI" id="CHEBI:57945"/>
        <dbReference type="ChEBI" id="CHEBI:65315"/>
        <dbReference type="ChEBI" id="CHEBI:74443"/>
    </reaction>
</comment>
<feature type="binding site" evidence="14">
    <location>
        <position position="169"/>
    </location>
    <ligand>
        <name>FMN</name>
        <dbReference type="ChEBI" id="CHEBI:58210"/>
    </ligand>
</feature>
<dbReference type="InterPro" id="IPR018517">
    <property type="entry name" value="tRNA_hU_synthase_CS"/>
</dbReference>
<evidence type="ECO:0000256" key="7">
    <source>
        <dbReference type="ARBA" id="ARBA00022857"/>
    </source>
</evidence>
<feature type="domain" description="DUS-like FMN-binding" evidence="15">
    <location>
        <begin position="14"/>
        <end position="311"/>
    </location>
</feature>
<comment type="function">
    <text evidence="2 12">Catalyzes the synthesis of 5,6-dihydrouridine (D), a modified base found in the D-loop of most tRNAs, via the reduction of the C5-C6 double bond in target uridines.</text>
</comment>
<keyword evidence="17" id="KW-1185">Reference proteome</keyword>
<feature type="active site" description="Proton donor" evidence="13">
    <location>
        <position position="100"/>
    </location>
</feature>
<keyword evidence="14" id="KW-0547">Nucleotide-binding</keyword>
<dbReference type="InterPro" id="IPR013785">
    <property type="entry name" value="Aldolase_TIM"/>
</dbReference>
<feature type="binding site" evidence="14">
    <location>
        <begin position="16"/>
        <end position="18"/>
    </location>
    <ligand>
        <name>FMN</name>
        <dbReference type="ChEBI" id="CHEBI:58210"/>
    </ligand>
</feature>
<evidence type="ECO:0000256" key="4">
    <source>
        <dbReference type="ARBA" id="ARBA00022630"/>
    </source>
</evidence>
<evidence type="ECO:0000256" key="13">
    <source>
        <dbReference type="PIRSR" id="PIRSR006621-1"/>
    </source>
</evidence>
<organism evidence="16 17">
    <name type="scientific">Caldicoprobacter faecalis</name>
    <dbReference type="NCBI Taxonomy" id="937334"/>
    <lineage>
        <taxon>Bacteria</taxon>
        <taxon>Bacillati</taxon>
        <taxon>Bacillota</taxon>
        <taxon>Clostridia</taxon>
        <taxon>Caldicoprobacterales</taxon>
        <taxon>Caldicoprobacteraceae</taxon>
        <taxon>Caldicoprobacter</taxon>
    </lineage>
</organism>
<comment type="catalytic activity">
    <reaction evidence="10">
        <text>a 5,6-dihydrouridine in tRNA + NADP(+) = a uridine in tRNA + NADPH + H(+)</text>
        <dbReference type="Rhea" id="RHEA:23624"/>
        <dbReference type="Rhea" id="RHEA-COMP:13339"/>
        <dbReference type="Rhea" id="RHEA-COMP:13887"/>
        <dbReference type="ChEBI" id="CHEBI:15378"/>
        <dbReference type="ChEBI" id="CHEBI:57783"/>
        <dbReference type="ChEBI" id="CHEBI:58349"/>
        <dbReference type="ChEBI" id="CHEBI:65315"/>
        <dbReference type="ChEBI" id="CHEBI:74443"/>
    </reaction>
</comment>
<evidence type="ECO:0000259" key="15">
    <source>
        <dbReference type="Pfam" id="PF01207"/>
    </source>
</evidence>
<evidence type="ECO:0000313" key="16">
    <source>
        <dbReference type="EMBL" id="SFQ41567.1"/>
    </source>
</evidence>
<dbReference type="OrthoDB" id="9764501at2"/>
<evidence type="ECO:0000313" key="17">
    <source>
        <dbReference type="Proteomes" id="UP000198577"/>
    </source>
</evidence>
<dbReference type="InterPro" id="IPR001269">
    <property type="entry name" value="DUS_fam"/>
</dbReference>
<dbReference type="PIRSF" id="PIRSF006621">
    <property type="entry name" value="Dus"/>
    <property type="match status" value="1"/>
</dbReference>
<name>A0A1I5YCE5_9FIRM</name>
<evidence type="ECO:0000256" key="1">
    <source>
        <dbReference type="ARBA" id="ARBA00001917"/>
    </source>
</evidence>
<feature type="binding site" evidence="14">
    <location>
        <begin position="224"/>
        <end position="225"/>
    </location>
    <ligand>
        <name>FMN</name>
        <dbReference type="ChEBI" id="CHEBI:58210"/>
    </ligand>
</feature>
<dbReference type="GO" id="GO:0017150">
    <property type="term" value="F:tRNA dihydrouridine synthase activity"/>
    <property type="evidence" value="ECO:0007669"/>
    <property type="project" value="InterPro"/>
</dbReference>
<proteinExistence type="inferred from homology"/>
<protein>
    <recommendedName>
        <fullName evidence="12">tRNA-dihydrouridine synthase</fullName>
        <ecNumber evidence="12">1.3.1.-</ecNumber>
    </recommendedName>
</protein>